<feature type="region of interest" description="Disordered" evidence="1">
    <location>
        <begin position="226"/>
        <end position="257"/>
    </location>
</feature>
<dbReference type="Proteomes" id="UP001165074">
    <property type="component" value="Unassembled WGS sequence"/>
</dbReference>
<keyword evidence="4" id="KW-1185">Reference proteome</keyword>
<dbReference type="GO" id="GO:0006260">
    <property type="term" value="P:DNA replication"/>
    <property type="evidence" value="ECO:0007669"/>
    <property type="project" value="TreeGrafter"/>
</dbReference>
<dbReference type="CDD" id="cd00009">
    <property type="entry name" value="AAA"/>
    <property type="match status" value="1"/>
</dbReference>
<dbReference type="Gene3D" id="3.40.50.300">
    <property type="entry name" value="P-loop containing nucleotide triphosphate hydrolases"/>
    <property type="match status" value="1"/>
</dbReference>
<accession>A0A9W6SGE3</accession>
<dbReference type="AlphaFoldDB" id="A0A9W6SGE3"/>
<organism evidence="3 4">
    <name type="scientific">Actinoallomurus iriomotensis</name>
    <dbReference type="NCBI Taxonomy" id="478107"/>
    <lineage>
        <taxon>Bacteria</taxon>
        <taxon>Bacillati</taxon>
        <taxon>Actinomycetota</taxon>
        <taxon>Actinomycetes</taxon>
        <taxon>Streptosporangiales</taxon>
        <taxon>Thermomonosporaceae</taxon>
        <taxon>Actinoallomurus</taxon>
    </lineage>
</organism>
<reference evidence="3" key="1">
    <citation type="submission" date="2023-03" db="EMBL/GenBank/DDBJ databases">
        <title>Actinoallomurus iriomotensis NBRC 103684.</title>
        <authorList>
            <person name="Ichikawa N."/>
            <person name="Sato H."/>
            <person name="Tonouchi N."/>
        </authorList>
    </citation>
    <scope>NUCLEOTIDE SEQUENCE</scope>
    <source>
        <strain evidence="3">NBRC 103684</strain>
    </source>
</reference>
<dbReference type="SMART" id="SM00382">
    <property type="entry name" value="AAA"/>
    <property type="match status" value="1"/>
</dbReference>
<evidence type="ECO:0000256" key="1">
    <source>
        <dbReference type="SAM" id="MobiDB-lite"/>
    </source>
</evidence>
<dbReference type="InterPro" id="IPR027417">
    <property type="entry name" value="P-loop_NTPase"/>
</dbReference>
<dbReference type="GO" id="GO:0005524">
    <property type="term" value="F:ATP binding"/>
    <property type="evidence" value="ECO:0007669"/>
    <property type="project" value="InterPro"/>
</dbReference>
<evidence type="ECO:0000313" key="3">
    <source>
        <dbReference type="EMBL" id="GLY92432.1"/>
    </source>
</evidence>
<dbReference type="Pfam" id="PF01695">
    <property type="entry name" value="IstB_IS21"/>
    <property type="match status" value="1"/>
</dbReference>
<dbReference type="PANTHER" id="PTHR30050:SF4">
    <property type="entry name" value="ATP-BINDING PROTEIN RV3427C IN INSERTION SEQUENCE-RELATED"/>
    <property type="match status" value="1"/>
</dbReference>
<dbReference type="InterPro" id="IPR002611">
    <property type="entry name" value="IstB_ATP-bd"/>
</dbReference>
<sequence>MLTLKMEHARQATGELLIAAREQGWDHAEFLRRVLAEEEMGRADIERAARIRAAGFPHDKSFASWQGERSSIPAEVQQALIALEWARRSENLVIAGPSGTGKSHLVEALCRHAIDAGMRVCWNSLESLGTLLAKAKIDQSVTRTIARICRADLIVIDDIGVLPGEPIQAEAFYRIIDSAYERRALAVTTNTHPSGFDSIMPKTLATAAIDRLLHHAHLIVTKGESKYAGQHTSDHHGTTPSSSKNPPVGPSAPRVASRTTIAAPSSAVRVTGRPRCRVKSVAQGPGVQALIRMPCSRRSLAYCTVKELSAVFEGGYAACPANRDM</sequence>
<feature type="domain" description="AAA+ ATPase" evidence="2">
    <location>
        <begin position="88"/>
        <end position="220"/>
    </location>
</feature>
<name>A0A9W6SGE3_9ACTN</name>
<dbReference type="PANTHER" id="PTHR30050">
    <property type="entry name" value="CHROMOSOMAL REPLICATION INITIATOR PROTEIN DNAA"/>
    <property type="match status" value="1"/>
</dbReference>
<protein>
    <recommendedName>
        <fullName evidence="2">AAA+ ATPase domain-containing protein</fullName>
    </recommendedName>
</protein>
<dbReference type="SUPFAM" id="SSF52540">
    <property type="entry name" value="P-loop containing nucleoside triphosphate hydrolases"/>
    <property type="match status" value="1"/>
</dbReference>
<dbReference type="InterPro" id="IPR003593">
    <property type="entry name" value="AAA+_ATPase"/>
</dbReference>
<proteinExistence type="predicted"/>
<evidence type="ECO:0000313" key="4">
    <source>
        <dbReference type="Proteomes" id="UP001165074"/>
    </source>
</evidence>
<gene>
    <name evidence="3" type="ORF">Airi02_103600</name>
</gene>
<dbReference type="EMBL" id="BSTK01000028">
    <property type="protein sequence ID" value="GLY92432.1"/>
    <property type="molecule type" value="Genomic_DNA"/>
</dbReference>
<comment type="caution">
    <text evidence="3">The sequence shown here is derived from an EMBL/GenBank/DDBJ whole genome shotgun (WGS) entry which is preliminary data.</text>
</comment>
<evidence type="ECO:0000259" key="2">
    <source>
        <dbReference type="SMART" id="SM00382"/>
    </source>
</evidence>